<keyword evidence="1" id="KW-0472">Membrane</keyword>
<keyword evidence="1" id="KW-1133">Transmembrane helix</keyword>
<keyword evidence="4" id="KW-1185">Reference proteome</keyword>
<feature type="transmembrane region" description="Helical" evidence="1">
    <location>
        <begin position="138"/>
        <end position="159"/>
    </location>
</feature>
<dbReference type="InterPro" id="IPR013099">
    <property type="entry name" value="K_chnl_dom"/>
</dbReference>
<proteinExistence type="predicted"/>
<dbReference type="Proteomes" id="UP000502665">
    <property type="component" value="Chromosome"/>
</dbReference>
<dbReference type="Gene3D" id="1.10.287.70">
    <property type="match status" value="1"/>
</dbReference>
<dbReference type="AlphaFoldDB" id="A0A6M4WI58"/>
<evidence type="ECO:0000256" key="1">
    <source>
        <dbReference type="SAM" id="Phobius"/>
    </source>
</evidence>
<evidence type="ECO:0000313" key="4">
    <source>
        <dbReference type="Proteomes" id="UP000502665"/>
    </source>
</evidence>
<protein>
    <submittedName>
        <fullName evidence="3">Two pore domain potassium channel family protein</fullName>
    </submittedName>
</protein>
<keyword evidence="3" id="KW-0406">Ion transport</keyword>
<organism evidence="3 4">
    <name type="scientific">Streptomyces asoensis</name>
    <dbReference type="NCBI Taxonomy" id="249586"/>
    <lineage>
        <taxon>Bacteria</taxon>
        <taxon>Bacillati</taxon>
        <taxon>Actinomycetota</taxon>
        <taxon>Actinomycetes</taxon>
        <taxon>Kitasatosporales</taxon>
        <taxon>Streptomycetaceae</taxon>
        <taxon>Streptomyces</taxon>
    </lineage>
</organism>
<sequence>MKWLVSLVGVGLVMVTLRDLFHTLWHPTRHGGLSRLVMTALWRLARRFRPPGRVVGLVGPLAMVTVVSMWAVTVVLGWAIVYWPHMPGAFTFAPGSQAAQEPALLDSVYLSLVTVATLGLGDIAPDEGWLRLVSPLEALIGFALLTATVSWVLEIYPALTRRRVLAVRLALLRDAEPTTRQIDCTAGALLLDSLATDVSRVRIDFTQYAEAYYFHDGEDHSSLAAMVGYAAVLAQRGQAAERPEVRLAGALLAGALKDLAAILDQRFLHTGGPPTEVFAAYAADHGRDGAQP</sequence>
<keyword evidence="1" id="KW-0812">Transmembrane</keyword>
<reference evidence="3" key="1">
    <citation type="submission" date="2020-03" db="EMBL/GenBank/DDBJ databases">
        <title>Molecular networking-based the target discovery of potent antiproliferative macrolactams: 5/6/7/16 polycyclic ansamycins and glycosylated trienomycin from Streptomyces cacaoi subsp. asoensis.</title>
        <authorList>
            <person name="Liu L.-L."/>
        </authorList>
    </citation>
    <scope>NUCLEOTIDE SEQUENCE [LARGE SCALE GENOMIC DNA]</scope>
    <source>
        <strain evidence="3">H2S5</strain>
    </source>
</reference>
<gene>
    <name evidence="3" type="ORF">G9272_04890</name>
</gene>
<dbReference type="EMBL" id="CP049838">
    <property type="protein sequence ID" value="QJS99717.1"/>
    <property type="molecule type" value="Genomic_DNA"/>
</dbReference>
<name>A0A6M4WI58_9ACTN</name>
<feature type="transmembrane region" description="Helical" evidence="1">
    <location>
        <begin position="57"/>
        <end position="83"/>
    </location>
</feature>
<dbReference type="Pfam" id="PF07885">
    <property type="entry name" value="Ion_trans_2"/>
    <property type="match status" value="1"/>
</dbReference>
<evidence type="ECO:0000259" key="2">
    <source>
        <dbReference type="Pfam" id="PF07885"/>
    </source>
</evidence>
<keyword evidence="3" id="KW-0407">Ion channel</keyword>
<dbReference type="SUPFAM" id="SSF81324">
    <property type="entry name" value="Voltage-gated potassium channels"/>
    <property type="match status" value="1"/>
</dbReference>
<evidence type="ECO:0000313" key="3">
    <source>
        <dbReference type="EMBL" id="QJS99717.1"/>
    </source>
</evidence>
<accession>A0A6M4WI58</accession>
<dbReference type="RefSeq" id="WP_171395371.1">
    <property type="nucleotide sequence ID" value="NZ_CP049838.1"/>
</dbReference>
<keyword evidence="3" id="KW-0813">Transport</keyword>
<feature type="domain" description="Potassium channel" evidence="2">
    <location>
        <begin position="84"/>
        <end position="152"/>
    </location>
</feature>
<dbReference type="GO" id="GO:0034220">
    <property type="term" value="P:monoatomic ion transmembrane transport"/>
    <property type="evidence" value="ECO:0007669"/>
    <property type="project" value="UniProtKB-KW"/>
</dbReference>